<comment type="caution">
    <text evidence="1">The sequence shown here is derived from an EMBL/GenBank/DDBJ whole genome shotgun (WGS) entry which is preliminary data.</text>
</comment>
<keyword evidence="2" id="KW-1185">Reference proteome</keyword>
<evidence type="ECO:0000313" key="1">
    <source>
        <dbReference type="EMBL" id="PNG95407.1"/>
    </source>
</evidence>
<organism evidence="1 2">
    <name type="scientific">Streptomyces malaysiensis</name>
    <dbReference type="NCBI Taxonomy" id="92644"/>
    <lineage>
        <taxon>Bacteria</taxon>
        <taxon>Bacillati</taxon>
        <taxon>Actinomycetota</taxon>
        <taxon>Actinomycetes</taxon>
        <taxon>Kitasatosporales</taxon>
        <taxon>Streptomycetaceae</taxon>
        <taxon>Streptomyces</taxon>
        <taxon>Streptomyces violaceusniger group</taxon>
    </lineage>
</organism>
<sequence length="58" mass="6284">MPRARPATTGINRPEAPGHGFTLVPVVGELLADLALTGTAAHPIELFDPRRLRLRRTS</sequence>
<dbReference type="EMBL" id="LJIW01000001">
    <property type="protein sequence ID" value="PNG95407.1"/>
    <property type="molecule type" value="Genomic_DNA"/>
</dbReference>
<dbReference type="Gene3D" id="3.50.50.60">
    <property type="entry name" value="FAD/NAD(P)-binding domain"/>
    <property type="match status" value="1"/>
</dbReference>
<protein>
    <submittedName>
        <fullName evidence="1">Uncharacterized protein</fullName>
    </submittedName>
</protein>
<evidence type="ECO:0000313" key="2">
    <source>
        <dbReference type="Proteomes" id="UP000236520"/>
    </source>
</evidence>
<dbReference type="InterPro" id="IPR036188">
    <property type="entry name" value="FAD/NAD-bd_sf"/>
</dbReference>
<accession>A0A2J7Z563</accession>
<proteinExistence type="predicted"/>
<name>A0A2J7Z563_STRMQ</name>
<gene>
    <name evidence="1" type="ORF">SMF913_11432</name>
</gene>
<dbReference type="AlphaFoldDB" id="A0A2J7Z563"/>
<reference evidence="1 2" key="1">
    <citation type="submission" date="2015-09" db="EMBL/GenBank/DDBJ databases">
        <title>Genome sequence, genome mining and natural product profiling of a biocontrol bacterium Streptomyces malaysiensis F913.</title>
        <authorList>
            <person name="Xu Y."/>
            <person name="Wei J."/>
            <person name="Xie J."/>
            <person name="Li T."/>
            <person name="Zhou Z."/>
        </authorList>
    </citation>
    <scope>NUCLEOTIDE SEQUENCE [LARGE SCALE GENOMIC DNA]</scope>
    <source>
        <strain evidence="1 2">F913</strain>
    </source>
</reference>
<dbReference type="Proteomes" id="UP000236520">
    <property type="component" value="Unassembled WGS sequence"/>
</dbReference>